<comment type="similarity">
    <text evidence="1">Belongs to the UPF0236 family.</text>
</comment>
<evidence type="ECO:0000313" key="2">
    <source>
        <dbReference type="EMBL" id="GAW92633.1"/>
    </source>
</evidence>
<gene>
    <name evidence="2" type="ORF">KKC1_17840</name>
</gene>
<reference evidence="3" key="1">
    <citation type="journal article" date="2017" name="Appl. Environ. Microbiol.">
        <title>Genomic analysis of Calderihabitans maritimus KKC1, a thermophilic hydrogenogenic carboxydotrophic bacterium isolated from marine sediment.</title>
        <authorList>
            <person name="Omae K."/>
            <person name="Yoneda Y."/>
            <person name="Fukuyama Y."/>
            <person name="Yoshida T."/>
            <person name="Sako Y."/>
        </authorList>
    </citation>
    <scope>NUCLEOTIDE SEQUENCE [LARGE SCALE GENOMIC DNA]</scope>
    <source>
        <strain evidence="3">KKC1</strain>
    </source>
</reference>
<comment type="caution">
    <text evidence="2">The sequence shown here is derived from an EMBL/GenBank/DDBJ whole genome shotgun (WGS) entry which is preliminary data.</text>
</comment>
<dbReference type="EMBL" id="BDGJ01000087">
    <property type="protein sequence ID" value="GAW92633.1"/>
    <property type="molecule type" value="Genomic_DNA"/>
</dbReference>
<sequence>MLHFYELEKGIQELTRKVCNQIFTWALEQIDTRLMNERDRSTWEVVGFRRRTAISTFEEFHFKRRLYRKFSWAPTES</sequence>
<dbReference type="InterPro" id="IPR009620">
    <property type="entry name" value="UPF0236"/>
</dbReference>
<accession>A0A1Z5HSX5</accession>
<dbReference type="Pfam" id="PF06782">
    <property type="entry name" value="UPF0236"/>
    <property type="match status" value="1"/>
</dbReference>
<evidence type="ECO:0000256" key="1">
    <source>
        <dbReference type="ARBA" id="ARBA00006539"/>
    </source>
</evidence>
<organism evidence="2 3">
    <name type="scientific">Calderihabitans maritimus</name>
    <dbReference type="NCBI Taxonomy" id="1246530"/>
    <lineage>
        <taxon>Bacteria</taxon>
        <taxon>Bacillati</taxon>
        <taxon>Bacillota</taxon>
        <taxon>Clostridia</taxon>
        <taxon>Neomoorellales</taxon>
        <taxon>Calderihabitantaceae</taxon>
        <taxon>Calderihabitans</taxon>
    </lineage>
</organism>
<evidence type="ECO:0000313" key="3">
    <source>
        <dbReference type="Proteomes" id="UP000197032"/>
    </source>
</evidence>
<dbReference type="AlphaFoldDB" id="A0A1Z5HSX5"/>
<protein>
    <submittedName>
        <fullName evidence="2">Uncharacterized protein</fullName>
    </submittedName>
</protein>
<dbReference type="Proteomes" id="UP000197032">
    <property type="component" value="Unassembled WGS sequence"/>
</dbReference>
<keyword evidence="3" id="KW-1185">Reference proteome</keyword>
<name>A0A1Z5HSX5_9FIRM</name>
<proteinExistence type="inferred from homology"/>